<dbReference type="Proteomes" id="UP000053676">
    <property type="component" value="Unassembled WGS sequence"/>
</dbReference>
<evidence type="ECO:0000313" key="2">
    <source>
        <dbReference type="Proteomes" id="UP000053676"/>
    </source>
</evidence>
<evidence type="ECO:0000313" key="1">
    <source>
        <dbReference type="EMBL" id="ETN71045.1"/>
    </source>
</evidence>
<organism evidence="1 2">
    <name type="scientific">Necator americanus</name>
    <name type="common">Human hookworm</name>
    <dbReference type="NCBI Taxonomy" id="51031"/>
    <lineage>
        <taxon>Eukaryota</taxon>
        <taxon>Metazoa</taxon>
        <taxon>Ecdysozoa</taxon>
        <taxon>Nematoda</taxon>
        <taxon>Chromadorea</taxon>
        <taxon>Rhabditida</taxon>
        <taxon>Rhabditina</taxon>
        <taxon>Rhabditomorpha</taxon>
        <taxon>Strongyloidea</taxon>
        <taxon>Ancylostomatidae</taxon>
        <taxon>Bunostominae</taxon>
        <taxon>Necator</taxon>
    </lineage>
</organism>
<dbReference type="KEGG" id="nai:NECAME_04740"/>
<dbReference type="EMBL" id="KI668855">
    <property type="protein sequence ID" value="ETN71045.1"/>
    <property type="molecule type" value="Genomic_DNA"/>
</dbReference>
<proteinExistence type="predicted"/>
<sequence length="65" mass="7823">MNSFFTKSSPANAAWVLRLERRLLEHRAEKLLLETEMAREEIARRRETRFNRSMESFGIEPRNDK</sequence>
<reference evidence="2" key="1">
    <citation type="journal article" date="2014" name="Nat. Genet.">
        <title>Genome of the human hookworm Necator americanus.</title>
        <authorList>
            <person name="Tang Y.T."/>
            <person name="Gao X."/>
            <person name="Rosa B.A."/>
            <person name="Abubucker S."/>
            <person name="Hallsworth-Pepin K."/>
            <person name="Martin J."/>
            <person name="Tyagi R."/>
            <person name="Heizer E."/>
            <person name="Zhang X."/>
            <person name="Bhonagiri-Palsikar V."/>
            <person name="Minx P."/>
            <person name="Warren W.C."/>
            <person name="Wang Q."/>
            <person name="Zhan B."/>
            <person name="Hotez P.J."/>
            <person name="Sternberg P.W."/>
            <person name="Dougall A."/>
            <person name="Gaze S.T."/>
            <person name="Mulvenna J."/>
            <person name="Sotillo J."/>
            <person name="Ranganathan S."/>
            <person name="Rabelo E.M."/>
            <person name="Wilson R.K."/>
            <person name="Felgner P.L."/>
            <person name="Bethony J."/>
            <person name="Hawdon J.M."/>
            <person name="Gasser R.B."/>
            <person name="Loukas A."/>
            <person name="Mitreva M."/>
        </authorList>
    </citation>
    <scope>NUCLEOTIDE SEQUENCE [LARGE SCALE GENOMIC DNA]</scope>
</reference>
<gene>
    <name evidence="1" type="ORF">NECAME_04740</name>
</gene>
<dbReference type="AlphaFoldDB" id="W2SN16"/>
<keyword evidence="2" id="KW-1185">Reference proteome</keyword>
<protein>
    <submittedName>
        <fullName evidence="1">Uncharacterized protein</fullName>
    </submittedName>
</protein>
<accession>W2SN16</accession>
<name>W2SN16_NECAM</name>